<reference evidence="1 2" key="1">
    <citation type="submission" date="2013-09" db="EMBL/GenBank/DDBJ databases">
        <title>Genome sequencing of Phaeobacter antarcticus sp. nov. SM1211.</title>
        <authorList>
            <person name="Zhang X.-Y."/>
            <person name="Liu C."/>
            <person name="Chen X.-L."/>
            <person name="Xie B.-B."/>
            <person name="Qin Q.-L."/>
            <person name="Rong J.-C."/>
            <person name="Zhang Y.-Z."/>
        </authorList>
    </citation>
    <scope>NUCLEOTIDE SEQUENCE [LARGE SCALE GENOMIC DNA]</scope>
    <source>
        <strain evidence="1 2">SM1211</strain>
    </source>
</reference>
<dbReference type="Proteomes" id="UP000231259">
    <property type="component" value="Unassembled WGS sequence"/>
</dbReference>
<sequence length="102" mass="11144">MLCKIPTNTLSADLLIATVRAHFAEHGAALCNAAALIENEHGAARVLRLMSDLRKATHLDRTLRNKLIDLHRLLSLDIALGNLEAELPNWIMLDPADVAPCS</sequence>
<proteinExistence type="predicted"/>
<keyword evidence="2" id="KW-1185">Reference proteome</keyword>
<name>A0A2G8RBF4_9RHOB</name>
<comment type="caution">
    <text evidence="1">The sequence shown here is derived from an EMBL/GenBank/DDBJ whole genome shotgun (WGS) entry which is preliminary data.</text>
</comment>
<protein>
    <submittedName>
        <fullName evidence="1">Uncharacterized protein</fullName>
    </submittedName>
</protein>
<evidence type="ECO:0000313" key="2">
    <source>
        <dbReference type="Proteomes" id="UP000231259"/>
    </source>
</evidence>
<organism evidence="1 2">
    <name type="scientific">Puniceibacterium antarcticum</name>
    <dbReference type="NCBI Taxonomy" id="1206336"/>
    <lineage>
        <taxon>Bacteria</taxon>
        <taxon>Pseudomonadati</taxon>
        <taxon>Pseudomonadota</taxon>
        <taxon>Alphaproteobacteria</taxon>
        <taxon>Rhodobacterales</taxon>
        <taxon>Paracoccaceae</taxon>
        <taxon>Puniceibacterium</taxon>
    </lineage>
</organism>
<dbReference type="EMBL" id="AWWI01000120">
    <property type="protein sequence ID" value="PIL18906.1"/>
    <property type="molecule type" value="Genomic_DNA"/>
</dbReference>
<gene>
    <name evidence="1" type="ORF">P775_17850</name>
</gene>
<dbReference type="AlphaFoldDB" id="A0A2G8RBF4"/>
<accession>A0A2G8RBF4</accession>
<evidence type="ECO:0000313" key="1">
    <source>
        <dbReference type="EMBL" id="PIL18906.1"/>
    </source>
</evidence>
<dbReference type="OrthoDB" id="7744623at2"/>